<reference evidence="1" key="1">
    <citation type="journal article" date="2023" name="Science">
        <title>Genome structures resolve the early diversification of teleost fishes.</title>
        <authorList>
            <person name="Parey E."/>
            <person name="Louis A."/>
            <person name="Montfort J."/>
            <person name="Bouchez O."/>
            <person name="Roques C."/>
            <person name="Iampietro C."/>
            <person name="Lluch J."/>
            <person name="Castinel A."/>
            <person name="Donnadieu C."/>
            <person name="Desvignes T."/>
            <person name="Floi Bucao C."/>
            <person name="Jouanno E."/>
            <person name="Wen M."/>
            <person name="Mejri S."/>
            <person name="Dirks R."/>
            <person name="Jansen H."/>
            <person name="Henkel C."/>
            <person name="Chen W.J."/>
            <person name="Zahm M."/>
            <person name="Cabau C."/>
            <person name="Klopp C."/>
            <person name="Thompson A.W."/>
            <person name="Robinson-Rechavi M."/>
            <person name="Braasch I."/>
            <person name="Lecointre G."/>
            <person name="Bobe J."/>
            <person name="Postlethwait J.H."/>
            <person name="Berthelot C."/>
            <person name="Roest Crollius H."/>
            <person name="Guiguen Y."/>
        </authorList>
    </citation>
    <scope>NUCLEOTIDE SEQUENCE</scope>
    <source>
        <strain evidence="1">WJC10195</strain>
    </source>
</reference>
<protein>
    <submittedName>
        <fullName evidence="1">Uncharacterized protein</fullName>
    </submittedName>
</protein>
<comment type="caution">
    <text evidence="1">The sequence shown here is derived from an EMBL/GenBank/DDBJ whole genome shotgun (WGS) entry which is preliminary data.</text>
</comment>
<evidence type="ECO:0000313" key="1">
    <source>
        <dbReference type="EMBL" id="KAJ8355862.1"/>
    </source>
</evidence>
<accession>A0A9Q1FCV6</accession>
<dbReference type="AlphaFoldDB" id="A0A9Q1FCV6"/>
<dbReference type="EMBL" id="JAINUF010000006">
    <property type="protein sequence ID" value="KAJ8355862.1"/>
    <property type="molecule type" value="Genomic_DNA"/>
</dbReference>
<gene>
    <name evidence="1" type="ORF">SKAU_G00186560</name>
</gene>
<proteinExistence type="predicted"/>
<organism evidence="1 2">
    <name type="scientific">Synaphobranchus kaupii</name>
    <name type="common">Kaup's arrowtooth eel</name>
    <dbReference type="NCBI Taxonomy" id="118154"/>
    <lineage>
        <taxon>Eukaryota</taxon>
        <taxon>Metazoa</taxon>
        <taxon>Chordata</taxon>
        <taxon>Craniata</taxon>
        <taxon>Vertebrata</taxon>
        <taxon>Euteleostomi</taxon>
        <taxon>Actinopterygii</taxon>
        <taxon>Neopterygii</taxon>
        <taxon>Teleostei</taxon>
        <taxon>Anguilliformes</taxon>
        <taxon>Synaphobranchidae</taxon>
        <taxon>Synaphobranchus</taxon>
    </lineage>
</organism>
<evidence type="ECO:0000313" key="2">
    <source>
        <dbReference type="Proteomes" id="UP001152622"/>
    </source>
</evidence>
<name>A0A9Q1FCV6_SYNKA</name>
<dbReference type="Proteomes" id="UP001152622">
    <property type="component" value="Chromosome 6"/>
</dbReference>
<keyword evidence="2" id="KW-1185">Reference proteome</keyword>
<sequence length="70" mass="7527">MIETSIGEGIVCFLWAERSLPQRGSPQDPDSGAPSVPGSQYQRVWAVMVAGALMSEGINAEVKERTMICS</sequence>